<proteinExistence type="predicted"/>
<dbReference type="PANTHER" id="PTHR15172:SF1">
    <property type="entry name" value="GALACTOCEREBROSIDASE"/>
    <property type="match status" value="1"/>
</dbReference>
<dbReference type="STRING" id="1437608.GCA_000771645_00504"/>
<dbReference type="GO" id="GO:0006683">
    <property type="term" value="P:galactosylceramide catabolic process"/>
    <property type="evidence" value="ECO:0007669"/>
    <property type="project" value="InterPro"/>
</dbReference>
<dbReference type="PANTHER" id="PTHR15172">
    <property type="entry name" value="GALACTOCEREBROSIDASE"/>
    <property type="match status" value="1"/>
</dbReference>
<dbReference type="eggNOG" id="COG5520">
    <property type="taxonomic scope" value="Bacteria"/>
</dbReference>
<dbReference type="EMBL" id="JGYN01000016">
    <property type="protein sequence ID" value="KFI50317.1"/>
    <property type="molecule type" value="Genomic_DNA"/>
</dbReference>
<reference evidence="4 5" key="1">
    <citation type="submission" date="2014-03" db="EMBL/GenBank/DDBJ databases">
        <title>Genomics of Bifidobacteria.</title>
        <authorList>
            <person name="Ventura M."/>
            <person name="Milani C."/>
            <person name="Lugli G.A."/>
        </authorList>
    </citation>
    <scope>NUCLEOTIDE SEQUENCE [LARGE SCALE GENOMIC DNA]</scope>
    <source>
        <strain evidence="4 5">DSM 23969</strain>
    </source>
</reference>
<dbReference type="Pfam" id="PF21708">
    <property type="entry name" value="Glyco_hydro_59_C"/>
    <property type="match status" value="1"/>
</dbReference>
<evidence type="ECO:0000313" key="5">
    <source>
        <dbReference type="Proteomes" id="UP000029108"/>
    </source>
</evidence>
<organism evidence="4 5">
    <name type="scientific">Bifidobacterium biavatii DSM 23969</name>
    <dbReference type="NCBI Taxonomy" id="1437608"/>
    <lineage>
        <taxon>Bacteria</taxon>
        <taxon>Bacillati</taxon>
        <taxon>Actinomycetota</taxon>
        <taxon>Actinomycetes</taxon>
        <taxon>Bifidobacteriales</taxon>
        <taxon>Bifidobacteriaceae</taxon>
        <taxon>Bifidobacterium</taxon>
    </lineage>
</organism>
<dbReference type="AlphaFoldDB" id="A0A086ZUW7"/>
<evidence type="ECO:0000256" key="1">
    <source>
        <dbReference type="SAM" id="MobiDB-lite"/>
    </source>
</evidence>
<accession>A0A086ZUW7</accession>
<dbReference type="Gene3D" id="2.60.120.560">
    <property type="entry name" value="Exo-inulinase, domain 1"/>
    <property type="match status" value="1"/>
</dbReference>
<dbReference type="Proteomes" id="UP000029108">
    <property type="component" value="Unassembled WGS sequence"/>
</dbReference>
<name>A0A086ZUW7_9BIFI</name>
<dbReference type="RefSeq" id="WP_033494150.1">
    <property type="nucleotide sequence ID" value="NZ_JDUU01000012.1"/>
</dbReference>
<dbReference type="Gene3D" id="2.60.120.260">
    <property type="entry name" value="Galactose-binding domain-like"/>
    <property type="match status" value="1"/>
</dbReference>
<feature type="domain" description="Glycosyl hydrolase family 59 C-terminal lectin" evidence="3">
    <location>
        <begin position="681"/>
        <end position="861"/>
    </location>
</feature>
<gene>
    <name evidence="4" type="ORF">BBIA_2321</name>
</gene>
<sequence>MTETIAADQTVDVALNAADVAAAARNHNGLTYKGFGVLSGNATSALLMDYKAEHPDAYWTLVRTLFAGDRPLMNTVKIEMGNDRNNSTGPNVATMRDRDEYPAVRREPGFQLAADARRYQPGVHVSILRWHAPTWVRDNDDVYRWYKNTILAAYREYGVMVDSVNPDVNERTADLDWIAEFAERVHADTDGFLGNGPDDPNAGFRSDRERDLFRAIKVITSDEETTGTFGGDVIANPRYFDAMDVAAYHYSVEDDPQGNFKRLADEYDKEVWNSEAQAVFSNSADRPNNTMDNGLGERTGTGIGGIGGPLEMANTLIKGFVESRRTAAIYQPAIGSCYEHMEYASKELISARDPWSGWIYYDAGCAALEHFARFANLGWEPADGANESLAPSDEGAVGGADWGREEGNSLTASVSRETPFAGEATRPVWRAIPQASGSEVGGNNPVSGARHGEPSYLTLAAPDGSDFSTVIVNDSSYRKTYRIAIDPSLPASGKPVTVWQTRAADTGQPYDANWRKPVAVVCAQHVMSSEAAGEVETSSEDFSAPLRSGRNDMGECGVVNRNDGEEDRGAVYEITVEPWTMVTATTLDSAVVDPATGELAPKPAYAYAIPHTPENSRPVLGSAAGHGADPANGVLYADDFNYADEPQVEVWKFDKLVAEDYLTSRGGETGATPRYTTDTNGAFEVVPDAARGHALRQQIDWTHAGNAWIEGDPRTAIGDMRWTNYRVSVDAYFEPYDGRAPYALVGAREMGGNKFTTDICGVDFKIRADGVWLLRNFGNEVRRGHLEDLKKRAAEAGVRPFAPGAGAWNTITLEVNGTTATVFINGAKITTWSDANLQSAGRVNLGTSFNHVRFSNLRVERVATPAASPEPGASAAPASPYYTQLIDDMHMTSWDDGSPILTFTGNWTHDNGQGMFTYMRTISRTATAESGFRLAFEGSGLHLFGPSDGRAVLDVYVDGHLALPVAPVNPTNGSLRCEFRLEGLEPGRHDVEFRTATSAPFALDAIGVLA</sequence>
<dbReference type="InterPro" id="IPR017853">
    <property type="entry name" value="GH"/>
</dbReference>
<feature type="compositionally biased region" description="Polar residues" evidence="1">
    <location>
        <begin position="283"/>
        <end position="292"/>
    </location>
</feature>
<feature type="domain" description="Glycosyl hydrolase family 59 catalytic" evidence="2">
    <location>
        <begin position="32"/>
        <end position="184"/>
    </location>
</feature>
<dbReference type="InterPro" id="IPR001286">
    <property type="entry name" value="Glyco_hydro_59"/>
</dbReference>
<feature type="domain" description="Glycosyl hydrolase family 59 catalytic" evidence="2">
    <location>
        <begin position="204"/>
        <end position="372"/>
    </location>
</feature>
<dbReference type="InterPro" id="IPR049161">
    <property type="entry name" value="GH59_cat"/>
</dbReference>
<feature type="region of interest" description="Disordered" evidence="1">
    <location>
        <begin position="283"/>
        <end position="302"/>
    </location>
</feature>
<dbReference type="Gene3D" id="3.20.20.80">
    <property type="entry name" value="Glycosidases"/>
    <property type="match status" value="2"/>
</dbReference>
<protein>
    <submittedName>
        <fullName evidence="4">Sugar-binding protein</fullName>
    </submittedName>
</protein>
<keyword evidence="5" id="KW-1185">Reference proteome</keyword>
<feature type="region of interest" description="Disordered" evidence="1">
    <location>
        <begin position="386"/>
        <end position="419"/>
    </location>
</feature>
<dbReference type="SUPFAM" id="SSF51445">
    <property type="entry name" value="(Trans)glycosidases"/>
    <property type="match status" value="1"/>
</dbReference>
<dbReference type="InterPro" id="IPR049162">
    <property type="entry name" value="GH59_C"/>
</dbReference>
<dbReference type="GO" id="GO:0016020">
    <property type="term" value="C:membrane"/>
    <property type="evidence" value="ECO:0007669"/>
    <property type="project" value="GOC"/>
</dbReference>
<dbReference type="GO" id="GO:0005764">
    <property type="term" value="C:lysosome"/>
    <property type="evidence" value="ECO:0007669"/>
    <property type="project" value="TreeGrafter"/>
</dbReference>
<feature type="region of interest" description="Disordered" evidence="1">
    <location>
        <begin position="532"/>
        <end position="562"/>
    </location>
</feature>
<comment type="caution">
    <text evidence="4">The sequence shown here is derived from an EMBL/GenBank/DDBJ whole genome shotgun (WGS) entry which is preliminary data.</text>
</comment>
<evidence type="ECO:0000259" key="2">
    <source>
        <dbReference type="Pfam" id="PF02057"/>
    </source>
</evidence>
<dbReference type="GO" id="GO:0004336">
    <property type="term" value="F:galactosylceramidase activity"/>
    <property type="evidence" value="ECO:0007669"/>
    <property type="project" value="InterPro"/>
</dbReference>
<evidence type="ECO:0000259" key="3">
    <source>
        <dbReference type="Pfam" id="PF21708"/>
    </source>
</evidence>
<evidence type="ECO:0000313" key="4">
    <source>
        <dbReference type="EMBL" id="KFI50317.1"/>
    </source>
</evidence>
<dbReference type="Pfam" id="PF02057">
    <property type="entry name" value="Glyco_hydro_59"/>
    <property type="match status" value="2"/>
</dbReference>